<organism evidence="2 3">
    <name type="scientific">Heterodermia speciosa</name>
    <dbReference type="NCBI Taxonomy" id="116794"/>
    <lineage>
        <taxon>Eukaryota</taxon>
        <taxon>Fungi</taxon>
        <taxon>Dikarya</taxon>
        <taxon>Ascomycota</taxon>
        <taxon>Pezizomycotina</taxon>
        <taxon>Lecanoromycetes</taxon>
        <taxon>OSLEUM clade</taxon>
        <taxon>Lecanoromycetidae</taxon>
        <taxon>Caliciales</taxon>
        <taxon>Physciaceae</taxon>
        <taxon>Heterodermia</taxon>
    </lineage>
</organism>
<dbReference type="InterPro" id="IPR036691">
    <property type="entry name" value="Endo/exonu/phosph_ase_sf"/>
</dbReference>
<comment type="caution">
    <text evidence="2">The sequence shown here is derived from an EMBL/GenBank/DDBJ whole genome shotgun (WGS) entry which is preliminary data.</text>
</comment>
<dbReference type="AlphaFoldDB" id="A0A8H3GA68"/>
<dbReference type="PANTHER" id="PTHR42834:SF1">
    <property type="entry name" value="ENDONUCLEASE_EXONUCLEASE_PHOSPHATASE FAMILY PROTEIN (AFU_ORTHOLOGUE AFUA_3G09210)"/>
    <property type="match status" value="1"/>
</dbReference>
<feature type="compositionally biased region" description="Basic and acidic residues" evidence="1">
    <location>
        <begin position="36"/>
        <end position="54"/>
    </location>
</feature>
<proteinExistence type="predicted"/>
<gene>
    <name evidence="2" type="ORF">HETSPECPRED_009912</name>
</gene>
<sequence length="515" mass="57379">MSRLPSSPSQLYNRFTRQKKEEITDSTAASTQSAPNRERRNNITTKDTNKRAQTKESTQSDDDQSTTESIHILNFLFSYDFAPGDIVTFDGKVTGDSRAFQLKLFVIEIVYFHNVQLISRGNPVKPISLEVSTFDIIDDKDMHPPTEQYNKLNNDDVFEISNEVARIFEVNAQLKLTKYGMDFFQSLFGELVTVHNNDTSNSNNIKLEDLLTDVTGVIDYIAYQSNGRCSALSIASYNLEDFAPDDRRIPLVANQISTFLAAPSIILMQKVEDSSGAADDGTIDVDLTLSDLTQALKARTGIPYRFVNVDPINNADGVEIGTNIRSVYIFNPLQVRLYHPNTGNSTDINSVLPGPSLRFNPGRIDAPSTFDHSLKPLAAQWETIDRDGIFFTVNVEWMPKYGRGSLQNQSAAIIAAGDFRDFAFVEHMKHFVQVSGLQNMDVLGGIPEVERYTSNSGNHASGSQGQFTHMFVSSSIARHVEEGDFEHVHVNTWAGTEDAASEYDPSLAKLNVCRQ</sequence>
<evidence type="ECO:0000313" key="3">
    <source>
        <dbReference type="Proteomes" id="UP000664521"/>
    </source>
</evidence>
<feature type="compositionally biased region" description="Polar residues" evidence="1">
    <location>
        <begin position="1"/>
        <end position="15"/>
    </location>
</feature>
<keyword evidence="3" id="KW-1185">Reference proteome</keyword>
<feature type="compositionally biased region" description="Polar residues" evidence="1">
    <location>
        <begin position="25"/>
        <end position="35"/>
    </location>
</feature>
<feature type="region of interest" description="Disordered" evidence="1">
    <location>
        <begin position="1"/>
        <end position="65"/>
    </location>
</feature>
<protein>
    <submittedName>
        <fullName evidence="2">Uncharacterized protein</fullName>
    </submittedName>
</protein>
<dbReference type="SUPFAM" id="SSF56219">
    <property type="entry name" value="DNase I-like"/>
    <property type="match status" value="1"/>
</dbReference>
<dbReference type="Proteomes" id="UP000664521">
    <property type="component" value="Unassembled WGS sequence"/>
</dbReference>
<evidence type="ECO:0000256" key="1">
    <source>
        <dbReference type="SAM" id="MobiDB-lite"/>
    </source>
</evidence>
<accession>A0A8H3GA68</accession>
<dbReference type="PANTHER" id="PTHR42834">
    <property type="entry name" value="ENDONUCLEASE/EXONUCLEASE/PHOSPHATASE FAMILY PROTEIN (AFU_ORTHOLOGUE AFUA_3G09210)"/>
    <property type="match status" value="1"/>
</dbReference>
<dbReference type="Gene3D" id="3.60.10.10">
    <property type="entry name" value="Endonuclease/exonuclease/phosphatase"/>
    <property type="match status" value="1"/>
</dbReference>
<dbReference type="EMBL" id="CAJPDS010000086">
    <property type="protein sequence ID" value="CAF9935826.1"/>
    <property type="molecule type" value="Genomic_DNA"/>
</dbReference>
<reference evidence="2" key="1">
    <citation type="submission" date="2021-03" db="EMBL/GenBank/DDBJ databases">
        <authorList>
            <person name="Tagirdzhanova G."/>
        </authorList>
    </citation>
    <scope>NUCLEOTIDE SEQUENCE</scope>
</reference>
<dbReference type="OrthoDB" id="47488at2759"/>
<name>A0A8H3GA68_9LECA</name>
<evidence type="ECO:0000313" key="2">
    <source>
        <dbReference type="EMBL" id="CAF9935826.1"/>
    </source>
</evidence>